<evidence type="ECO:0000313" key="2">
    <source>
        <dbReference type="EMBL" id="KAJ8607180.1"/>
    </source>
</evidence>
<dbReference type="GO" id="GO:0008146">
    <property type="term" value="F:sulfotransferase activity"/>
    <property type="evidence" value="ECO:0007669"/>
    <property type="project" value="InterPro"/>
</dbReference>
<name>A0AAD7XKQ4_9STRA</name>
<evidence type="ECO:0000256" key="1">
    <source>
        <dbReference type="SAM" id="SignalP"/>
    </source>
</evidence>
<dbReference type="Pfam" id="PF03567">
    <property type="entry name" value="Sulfotransfer_2"/>
    <property type="match status" value="1"/>
</dbReference>
<dbReference type="AlphaFoldDB" id="A0AAD7XKQ4"/>
<protein>
    <recommendedName>
        <fullName evidence="4">Sulfotransferase</fullName>
    </recommendedName>
</protein>
<gene>
    <name evidence="2" type="ORF">CTAYLR_007335</name>
</gene>
<reference evidence="2" key="1">
    <citation type="submission" date="2023-01" db="EMBL/GenBank/DDBJ databases">
        <title>Metagenome sequencing of chrysophaentin producing Chrysophaeum taylorii.</title>
        <authorList>
            <person name="Davison J."/>
            <person name="Bewley C."/>
        </authorList>
    </citation>
    <scope>NUCLEOTIDE SEQUENCE</scope>
    <source>
        <strain evidence="2">NIES-1699</strain>
    </source>
</reference>
<dbReference type="InterPro" id="IPR027417">
    <property type="entry name" value="P-loop_NTPase"/>
</dbReference>
<organism evidence="2 3">
    <name type="scientific">Chrysophaeum taylorii</name>
    <dbReference type="NCBI Taxonomy" id="2483200"/>
    <lineage>
        <taxon>Eukaryota</taxon>
        <taxon>Sar</taxon>
        <taxon>Stramenopiles</taxon>
        <taxon>Ochrophyta</taxon>
        <taxon>Pelagophyceae</taxon>
        <taxon>Pelagomonadales</taxon>
        <taxon>Pelagomonadaceae</taxon>
        <taxon>Chrysophaeum</taxon>
    </lineage>
</organism>
<keyword evidence="1" id="KW-0732">Signal</keyword>
<dbReference type="GO" id="GO:0016020">
    <property type="term" value="C:membrane"/>
    <property type="evidence" value="ECO:0007669"/>
    <property type="project" value="InterPro"/>
</dbReference>
<keyword evidence="3" id="KW-1185">Reference proteome</keyword>
<evidence type="ECO:0000313" key="3">
    <source>
        <dbReference type="Proteomes" id="UP001230188"/>
    </source>
</evidence>
<comment type="caution">
    <text evidence="2">The sequence shown here is derived from an EMBL/GenBank/DDBJ whole genome shotgun (WGS) entry which is preliminary data.</text>
</comment>
<feature type="signal peptide" evidence="1">
    <location>
        <begin position="1"/>
        <end position="19"/>
    </location>
</feature>
<sequence length="305" mass="34847">MRLLILLRVASVRIALTRGVALEEGPCEWRFQELRMRERAEALLNMLNATHASEVFGEESQEGRWPNDLAAPLDHKFYEIVVCRPLGVAFVHVYKSAGTTGMQLMQASCDPEPIDAYVTWPCDKDQGKNRRCHYGSSVAEIFSNVTTTFTIVRDPVERFQSGIFEVATRQSTFIRTLMKRAADNKVTVAESMIDILLARQVKVNPHLQPQIYFLNHGGAALPGLRYVALVGAKFTKELTTLARVLNLRADPYKLPKLRDSHDPAYHPEFNGIRSEYLSQHVRAKIFKFYHLDYAWLGGFHYQPWH</sequence>
<feature type="chain" id="PRO_5042246326" description="Sulfotransferase" evidence="1">
    <location>
        <begin position="20"/>
        <end position="305"/>
    </location>
</feature>
<dbReference type="EMBL" id="JAQMWT010000230">
    <property type="protein sequence ID" value="KAJ8607180.1"/>
    <property type="molecule type" value="Genomic_DNA"/>
</dbReference>
<dbReference type="InterPro" id="IPR005331">
    <property type="entry name" value="Sulfotransferase"/>
</dbReference>
<accession>A0AAD7XKQ4</accession>
<proteinExistence type="predicted"/>
<dbReference type="Gene3D" id="3.40.50.300">
    <property type="entry name" value="P-loop containing nucleotide triphosphate hydrolases"/>
    <property type="match status" value="1"/>
</dbReference>
<evidence type="ECO:0008006" key="4">
    <source>
        <dbReference type="Google" id="ProtNLM"/>
    </source>
</evidence>
<dbReference type="Proteomes" id="UP001230188">
    <property type="component" value="Unassembled WGS sequence"/>
</dbReference>